<reference evidence="5" key="1">
    <citation type="submission" date="2019-08" db="EMBL/GenBank/DDBJ databases">
        <title>The genome of the North American firefly Photinus pyralis.</title>
        <authorList>
            <consortium name="Photinus pyralis genome working group"/>
            <person name="Fallon T.R."/>
            <person name="Sander Lower S.E."/>
            <person name="Weng J.-K."/>
        </authorList>
    </citation>
    <scope>NUCLEOTIDE SEQUENCE</scope>
    <source>
        <strain evidence="5">TRF0915ILg1</strain>
        <tissue evidence="5">Whole body</tissue>
    </source>
</reference>
<dbReference type="Gene3D" id="3.20.20.80">
    <property type="entry name" value="Glycosidases"/>
    <property type="match status" value="1"/>
</dbReference>
<name>A0A8K0CQJ8_IGNLU</name>
<protein>
    <submittedName>
        <fullName evidence="5">Uncharacterized protein</fullName>
    </submittedName>
</protein>
<evidence type="ECO:0000256" key="3">
    <source>
        <dbReference type="ARBA" id="ARBA00023295"/>
    </source>
</evidence>
<dbReference type="PANTHER" id="PTHR10353:SF36">
    <property type="entry name" value="LP05116P"/>
    <property type="match status" value="1"/>
</dbReference>
<dbReference type="EMBL" id="VTPC01046820">
    <property type="protein sequence ID" value="KAF2890764.1"/>
    <property type="molecule type" value="Genomic_DNA"/>
</dbReference>
<evidence type="ECO:0000313" key="5">
    <source>
        <dbReference type="EMBL" id="KAF2890764.1"/>
    </source>
</evidence>
<evidence type="ECO:0000313" key="6">
    <source>
        <dbReference type="Proteomes" id="UP000801492"/>
    </source>
</evidence>
<dbReference type="InterPro" id="IPR017853">
    <property type="entry name" value="GH"/>
</dbReference>
<evidence type="ECO:0000256" key="4">
    <source>
        <dbReference type="RuleBase" id="RU003690"/>
    </source>
</evidence>
<proteinExistence type="inferred from homology"/>
<dbReference type="SUPFAM" id="SSF51445">
    <property type="entry name" value="(Trans)glycosidases"/>
    <property type="match status" value="1"/>
</dbReference>
<dbReference type="GO" id="GO:0008422">
    <property type="term" value="F:beta-glucosidase activity"/>
    <property type="evidence" value="ECO:0007669"/>
    <property type="project" value="TreeGrafter"/>
</dbReference>
<accession>A0A8K0CQJ8</accession>
<gene>
    <name evidence="5" type="ORF">ILUMI_15409</name>
</gene>
<evidence type="ECO:0000256" key="1">
    <source>
        <dbReference type="ARBA" id="ARBA00010838"/>
    </source>
</evidence>
<keyword evidence="2" id="KW-0378">Hydrolase</keyword>
<evidence type="ECO:0000256" key="2">
    <source>
        <dbReference type="ARBA" id="ARBA00022801"/>
    </source>
</evidence>
<dbReference type="Pfam" id="PF00232">
    <property type="entry name" value="Glyco_hydro_1"/>
    <property type="match status" value="1"/>
</dbReference>
<dbReference type="AlphaFoldDB" id="A0A8K0CQJ8"/>
<dbReference type="PRINTS" id="PR00131">
    <property type="entry name" value="GLHYDRLASE1"/>
</dbReference>
<dbReference type="PANTHER" id="PTHR10353">
    <property type="entry name" value="GLYCOSYL HYDROLASE"/>
    <property type="match status" value="1"/>
</dbReference>
<dbReference type="Proteomes" id="UP000801492">
    <property type="component" value="Unassembled WGS sequence"/>
</dbReference>
<feature type="non-terminal residue" evidence="5">
    <location>
        <position position="1"/>
    </location>
</feature>
<dbReference type="GO" id="GO:0005975">
    <property type="term" value="P:carbohydrate metabolic process"/>
    <property type="evidence" value="ECO:0007669"/>
    <property type="project" value="InterPro"/>
</dbReference>
<sequence>GYFNAVLEAIVLDGCNVKAYTAWSIMDNMEWKDGYTIKFGLYYVNFTDPNRKRTVKASAKFYKDIIKSRAIPHDYNDITI</sequence>
<dbReference type="OrthoDB" id="65569at2759"/>
<comment type="similarity">
    <text evidence="1 4">Belongs to the glycosyl hydrolase 1 family.</text>
</comment>
<keyword evidence="3" id="KW-0326">Glycosidase</keyword>
<dbReference type="InterPro" id="IPR001360">
    <property type="entry name" value="Glyco_hydro_1"/>
</dbReference>
<comment type="caution">
    <text evidence="5">The sequence shown here is derived from an EMBL/GenBank/DDBJ whole genome shotgun (WGS) entry which is preliminary data.</text>
</comment>
<keyword evidence="6" id="KW-1185">Reference proteome</keyword>
<organism evidence="5 6">
    <name type="scientific">Ignelater luminosus</name>
    <name type="common">Cucubano</name>
    <name type="synonym">Pyrophorus luminosus</name>
    <dbReference type="NCBI Taxonomy" id="2038154"/>
    <lineage>
        <taxon>Eukaryota</taxon>
        <taxon>Metazoa</taxon>
        <taxon>Ecdysozoa</taxon>
        <taxon>Arthropoda</taxon>
        <taxon>Hexapoda</taxon>
        <taxon>Insecta</taxon>
        <taxon>Pterygota</taxon>
        <taxon>Neoptera</taxon>
        <taxon>Endopterygota</taxon>
        <taxon>Coleoptera</taxon>
        <taxon>Polyphaga</taxon>
        <taxon>Elateriformia</taxon>
        <taxon>Elateroidea</taxon>
        <taxon>Elateridae</taxon>
        <taxon>Agrypninae</taxon>
        <taxon>Pyrophorini</taxon>
        <taxon>Ignelater</taxon>
    </lineage>
</organism>